<dbReference type="InterPro" id="IPR003661">
    <property type="entry name" value="HisK_dim/P_dom"/>
</dbReference>
<evidence type="ECO:0000256" key="12">
    <source>
        <dbReference type="SAM" id="Coils"/>
    </source>
</evidence>
<keyword evidence="18" id="KW-1185">Reference proteome</keyword>
<dbReference type="PANTHER" id="PTHR45453:SF1">
    <property type="entry name" value="PHOSPHATE REGULON SENSOR PROTEIN PHOR"/>
    <property type="match status" value="1"/>
</dbReference>
<comment type="catalytic activity">
    <reaction evidence="1">
        <text>ATP + protein L-histidine = ADP + protein N-phospho-L-histidine.</text>
        <dbReference type="EC" id="2.7.13.3"/>
    </reaction>
</comment>
<dbReference type="SMART" id="SM00388">
    <property type="entry name" value="HisKA"/>
    <property type="match status" value="1"/>
</dbReference>
<keyword evidence="11 13" id="KW-0472">Membrane</keyword>
<dbReference type="PRINTS" id="PR00344">
    <property type="entry name" value="BCTRLSENSOR"/>
</dbReference>
<dbReference type="FunFam" id="1.10.287.130:FF:000008">
    <property type="entry name" value="Two-component sensor histidine kinase"/>
    <property type="match status" value="1"/>
</dbReference>
<feature type="coiled-coil region" evidence="12">
    <location>
        <begin position="420"/>
        <end position="467"/>
    </location>
</feature>
<name>A0A090J333_9BACI</name>
<reference evidence="17 18" key="1">
    <citation type="submission" date="2014-07" db="EMBL/GenBank/DDBJ databases">
        <authorList>
            <person name="Wibberg Daniel"/>
        </authorList>
    </citation>
    <scope>NUCLEOTIDE SEQUENCE [LARGE SCALE GENOMIC DNA]</scope>
</reference>
<dbReference type="InterPro" id="IPR004358">
    <property type="entry name" value="Sig_transdc_His_kin-like_C"/>
</dbReference>
<dbReference type="PROSITE" id="PS50109">
    <property type="entry name" value="HIS_KIN"/>
    <property type="match status" value="1"/>
</dbReference>
<dbReference type="AlphaFoldDB" id="A0A090J333"/>
<feature type="domain" description="PAS" evidence="15">
    <location>
        <begin position="243"/>
        <end position="316"/>
    </location>
</feature>
<dbReference type="InterPro" id="IPR000014">
    <property type="entry name" value="PAS"/>
</dbReference>
<evidence type="ECO:0000256" key="11">
    <source>
        <dbReference type="ARBA" id="ARBA00023136"/>
    </source>
</evidence>
<gene>
    <name evidence="17" type="ORF">BT1A1_2457</name>
</gene>
<dbReference type="NCBIfam" id="TIGR00229">
    <property type="entry name" value="sensory_box"/>
    <property type="match status" value="1"/>
</dbReference>
<dbReference type="InterPro" id="IPR003660">
    <property type="entry name" value="HAMP_dom"/>
</dbReference>
<dbReference type="GO" id="GO:0005524">
    <property type="term" value="F:ATP binding"/>
    <property type="evidence" value="ECO:0007669"/>
    <property type="project" value="UniProtKB-KW"/>
</dbReference>
<dbReference type="GO" id="GO:0000155">
    <property type="term" value="F:phosphorelay sensor kinase activity"/>
    <property type="evidence" value="ECO:0007669"/>
    <property type="project" value="InterPro"/>
</dbReference>
<dbReference type="SUPFAM" id="SSF55785">
    <property type="entry name" value="PYP-like sensor domain (PAS domain)"/>
    <property type="match status" value="1"/>
</dbReference>
<dbReference type="InterPro" id="IPR036890">
    <property type="entry name" value="HATPase_C_sf"/>
</dbReference>
<dbReference type="InterPro" id="IPR013767">
    <property type="entry name" value="PAS_fold"/>
</dbReference>
<dbReference type="CDD" id="cd00082">
    <property type="entry name" value="HisKA"/>
    <property type="match status" value="1"/>
</dbReference>
<evidence type="ECO:0000256" key="5">
    <source>
        <dbReference type="ARBA" id="ARBA00022553"/>
    </source>
</evidence>
<evidence type="ECO:0000256" key="4">
    <source>
        <dbReference type="ARBA" id="ARBA00022475"/>
    </source>
</evidence>
<dbReference type="Gene3D" id="1.10.287.130">
    <property type="match status" value="1"/>
</dbReference>
<evidence type="ECO:0000256" key="10">
    <source>
        <dbReference type="ARBA" id="ARBA00023012"/>
    </source>
</evidence>
<keyword evidence="8 17" id="KW-0418">Kinase</keyword>
<dbReference type="Gene3D" id="3.30.565.10">
    <property type="entry name" value="Histidine kinase-like ATPase, C-terminal domain"/>
    <property type="match status" value="1"/>
</dbReference>
<protein>
    <recommendedName>
        <fullName evidence="3">histidine kinase</fullName>
        <ecNumber evidence="3">2.7.13.3</ecNumber>
    </recommendedName>
</protein>
<keyword evidence="4" id="KW-1003">Cell membrane</keyword>
<dbReference type="InterPro" id="IPR005467">
    <property type="entry name" value="His_kinase_dom"/>
</dbReference>
<organism evidence="17 18">
    <name type="scientific">Caldibacillus thermoamylovorans</name>
    <dbReference type="NCBI Taxonomy" id="35841"/>
    <lineage>
        <taxon>Bacteria</taxon>
        <taxon>Bacillati</taxon>
        <taxon>Bacillota</taxon>
        <taxon>Bacilli</taxon>
        <taxon>Bacillales</taxon>
        <taxon>Bacillaceae</taxon>
        <taxon>Caldibacillus</taxon>
    </lineage>
</organism>
<evidence type="ECO:0000256" key="2">
    <source>
        <dbReference type="ARBA" id="ARBA00004651"/>
    </source>
</evidence>
<feature type="domain" description="HAMP" evidence="16">
    <location>
        <begin position="186"/>
        <end position="238"/>
    </location>
</feature>
<dbReference type="Gene3D" id="6.10.340.10">
    <property type="match status" value="1"/>
</dbReference>
<evidence type="ECO:0000256" key="9">
    <source>
        <dbReference type="ARBA" id="ARBA00022840"/>
    </source>
</evidence>
<keyword evidence="7" id="KW-0547">Nucleotide-binding</keyword>
<dbReference type="GO" id="GO:0005886">
    <property type="term" value="C:plasma membrane"/>
    <property type="evidence" value="ECO:0007669"/>
    <property type="project" value="UniProtKB-SubCell"/>
</dbReference>
<dbReference type="EMBL" id="CCRF01000068">
    <property type="protein sequence ID" value="CEE02275.1"/>
    <property type="molecule type" value="Genomic_DNA"/>
</dbReference>
<evidence type="ECO:0000313" key="17">
    <source>
        <dbReference type="EMBL" id="CEE02275.1"/>
    </source>
</evidence>
<dbReference type="SMART" id="SM00387">
    <property type="entry name" value="HATPase_c"/>
    <property type="match status" value="1"/>
</dbReference>
<keyword evidence="12" id="KW-0175">Coiled coil</keyword>
<keyword evidence="10" id="KW-0902">Two-component regulatory system</keyword>
<keyword evidence="13" id="KW-1133">Transmembrane helix</keyword>
<keyword evidence="6" id="KW-0808">Transferase</keyword>
<dbReference type="Gene3D" id="3.30.450.20">
    <property type="entry name" value="PAS domain"/>
    <property type="match status" value="2"/>
</dbReference>
<dbReference type="InterPro" id="IPR003594">
    <property type="entry name" value="HATPase_dom"/>
</dbReference>
<dbReference type="SUPFAM" id="SSF47384">
    <property type="entry name" value="Homodimeric domain of signal transducing histidine kinase"/>
    <property type="match status" value="1"/>
</dbReference>
<evidence type="ECO:0000259" key="15">
    <source>
        <dbReference type="PROSITE" id="PS50112"/>
    </source>
</evidence>
<dbReference type="InterPro" id="IPR035965">
    <property type="entry name" value="PAS-like_dom_sf"/>
</dbReference>
<dbReference type="CDD" id="cd00075">
    <property type="entry name" value="HATPase"/>
    <property type="match status" value="1"/>
</dbReference>
<evidence type="ECO:0000256" key="7">
    <source>
        <dbReference type="ARBA" id="ARBA00022741"/>
    </source>
</evidence>
<dbReference type="Pfam" id="PF02518">
    <property type="entry name" value="HATPase_c"/>
    <property type="match status" value="1"/>
</dbReference>
<evidence type="ECO:0000259" key="16">
    <source>
        <dbReference type="PROSITE" id="PS50885"/>
    </source>
</evidence>
<dbReference type="FunFam" id="3.30.565.10:FF:000023">
    <property type="entry name" value="PAS domain-containing sensor histidine kinase"/>
    <property type="match status" value="1"/>
</dbReference>
<evidence type="ECO:0000256" key="13">
    <source>
        <dbReference type="SAM" id="Phobius"/>
    </source>
</evidence>
<dbReference type="SUPFAM" id="SSF55874">
    <property type="entry name" value="ATPase domain of HSP90 chaperone/DNA topoisomerase II/histidine kinase"/>
    <property type="match status" value="1"/>
</dbReference>
<dbReference type="SMART" id="SM00091">
    <property type="entry name" value="PAS"/>
    <property type="match status" value="1"/>
</dbReference>
<evidence type="ECO:0000256" key="6">
    <source>
        <dbReference type="ARBA" id="ARBA00022679"/>
    </source>
</evidence>
<dbReference type="InterPro" id="IPR036097">
    <property type="entry name" value="HisK_dim/P_sf"/>
</dbReference>
<evidence type="ECO:0000259" key="14">
    <source>
        <dbReference type="PROSITE" id="PS50109"/>
    </source>
</evidence>
<dbReference type="Pfam" id="PF16736">
    <property type="entry name" value="sCache_like"/>
    <property type="match status" value="1"/>
</dbReference>
<feature type="transmembrane region" description="Helical" evidence="13">
    <location>
        <begin position="162"/>
        <end position="181"/>
    </location>
</feature>
<evidence type="ECO:0000256" key="3">
    <source>
        <dbReference type="ARBA" id="ARBA00012438"/>
    </source>
</evidence>
<dbReference type="PANTHER" id="PTHR45453">
    <property type="entry name" value="PHOSPHATE REGULON SENSOR PROTEIN PHOR"/>
    <property type="match status" value="1"/>
</dbReference>
<feature type="domain" description="Histidine kinase" evidence="14">
    <location>
        <begin position="368"/>
        <end position="585"/>
    </location>
</feature>
<keyword evidence="9" id="KW-0067">ATP-binding</keyword>
<dbReference type="PROSITE" id="PS50112">
    <property type="entry name" value="PAS"/>
    <property type="match status" value="1"/>
</dbReference>
<accession>A0A090J333</accession>
<comment type="subcellular location">
    <subcellularLocation>
        <location evidence="2">Cell membrane</location>
        <topology evidence="2">Multi-pass membrane protein</topology>
    </subcellularLocation>
</comment>
<dbReference type="Pfam" id="PF00989">
    <property type="entry name" value="PAS"/>
    <property type="match status" value="1"/>
</dbReference>
<dbReference type="GO" id="GO:0016036">
    <property type="term" value="P:cellular response to phosphate starvation"/>
    <property type="evidence" value="ECO:0007669"/>
    <property type="project" value="TreeGrafter"/>
</dbReference>
<dbReference type="Proteomes" id="UP000040576">
    <property type="component" value="Unassembled WGS sequence"/>
</dbReference>
<dbReference type="CDD" id="cd00130">
    <property type="entry name" value="PAS"/>
    <property type="match status" value="1"/>
</dbReference>
<dbReference type="EC" id="2.7.13.3" evidence="3"/>
<evidence type="ECO:0000313" key="18">
    <source>
        <dbReference type="Proteomes" id="UP000040576"/>
    </source>
</evidence>
<dbReference type="NCBIfam" id="NF046044">
    <property type="entry name" value="PnpS"/>
    <property type="match status" value="1"/>
</dbReference>
<dbReference type="RefSeq" id="WP_034771645.1">
    <property type="nucleotide sequence ID" value="NZ_CCRF01000068.1"/>
</dbReference>
<dbReference type="Pfam" id="PF00512">
    <property type="entry name" value="HisKA"/>
    <property type="match status" value="1"/>
</dbReference>
<dbReference type="GO" id="GO:0006355">
    <property type="term" value="P:regulation of DNA-templated transcription"/>
    <property type="evidence" value="ECO:0007669"/>
    <property type="project" value="InterPro"/>
</dbReference>
<dbReference type="PROSITE" id="PS50885">
    <property type="entry name" value="HAMP"/>
    <property type="match status" value="1"/>
</dbReference>
<evidence type="ECO:0000256" key="1">
    <source>
        <dbReference type="ARBA" id="ARBA00000085"/>
    </source>
</evidence>
<dbReference type="GO" id="GO:0004721">
    <property type="term" value="F:phosphoprotein phosphatase activity"/>
    <property type="evidence" value="ECO:0007669"/>
    <property type="project" value="TreeGrafter"/>
</dbReference>
<keyword evidence="13" id="KW-0812">Transmembrane</keyword>
<proteinExistence type="predicted"/>
<evidence type="ECO:0000256" key="8">
    <source>
        <dbReference type="ARBA" id="ARBA00022777"/>
    </source>
</evidence>
<sequence length="590" mass="67736">MKKLRYRLFLALIVLVISVFIGLGLLLGQLFKTYYINSFFDEFQKEGNLIIQQIEDQGGTSTLQTDQIKKAKEMINANITILSTDGKVIYDIGETAEKYKDHHDVLSDIVKGIQTNKNGRKYIGSGLDIFYWWDVIEINGKVDGILVITSELDELTVAHKQLWLLLFVILGLAFIVILFIGSKITTNFIKPVESATKTAIELAKGNYQARTYEYTYNEFSKLNSSLNILARNLQRITKEQEMQNDRLRAVIENMGIPLILIDDKGCIILTNQMYKEMFRVEETEIIGKTYLEVFEHEDVKQIIEHIFMTEQKIRRQITIPIHIQMKNLEVYGAPIISSNNEWKGIVLVFHDITEIKKLEKVRKDFVANVSHELKTPVTSIKGFTETLLDGALHDEKALESFLNIILKESNRLQSLVYDLLELSKIEQEDLKLNINQVEMNKMIHDIVDSLRKRAEDKQIDIQIFEERPLTVEGDSLRLQQIFINLLSNAIAYTLPSGKVEVHIQDDDEFVVISIADTGIGIEKEEIPRIFERFYRVDRARSRNSGGTGLGLAIVKHSVEAHHGEIHVESEVGKGSRFIVKLWKIMPKDIR</sequence>
<dbReference type="InterPro" id="IPR031967">
    <property type="entry name" value="PhoR_single_Cache-like_dom"/>
</dbReference>
<dbReference type="InterPro" id="IPR050351">
    <property type="entry name" value="BphY/WalK/GraS-like"/>
</dbReference>
<keyword evidence="5" id="KW-0597">Phosphoprotein</keyword>